<comment type="caution">
    <text evidence="1">The sequence shown here is derived from an EMBL/GenBank/DDBJ whole genome shotgun (WGS) entry which is preliminary data.</text>
</comment>
<accession>A0ABP8K9T2</accession>
<dbReference type="EMBL" id="BAABFR010000103">
    <property type="protein sequence ID" value="GAA4402949.1"/>
    <property type="molecule type" value="Genomic_DNA"/>
</dbReference>
<gene>
    <name evidence="1" type="ORF">GCM10023147_43980</name>
</gene>
<sequence>MVAGNTRRRSGGIVLTAGVERLVYFRLLSAIGSCRRSAPRGRDDLLAAQELYDDVFVPSAVWEEERGRTL</sequence>
<organism evidence="1 2">
    <name type="scientific">Tsukamurella soli</name>
    <dbReference type="NCBI Taxonomy" id="644556"/>
    <lineage>
        <taxon>Bacteria</taxon>
        <taxon>Bacillati</taxon>
        <taxon>Actinomycetota</taxon>
        <taxon>Actinomycetes</taxon>
        <taxon>Mycobacteriales</taxon>
        <taxon>Tsukamurellaceae</taxon>
        <taxon>Tsukamurella</taxon>
    </lineage>
</organism>
<keyword evidence="2" id="KW-1185">Reference proteome</keyword>
<proteinExistence type="predicted"/>
<protein>
    <submittedName>
        <fullName evidence="1">Uncharacterized protein</fullName>
    </submittedName>
</protein>
<dbReference type="Proteomes" id="UP001500635">
    <property type="component" value="Unassembled WGS sequence"/>
</dbReference>
<evidence type="ECO:0000313" key="1">
    <source>
        <dbReference type="EMBL" id="GAA4402949.1"/>
    </source>
</evidence>
<reference evidence="2" key="1">
    <citation type="journal article" date="2019" name="Int. J. Syst. Evol. Microbiol.">
        <title>The Global Catalogue of Microorganisms (GCM) 10K type strain sequencing project: providing services to taxonomists for standard genome sequencing and annotation.</title>
        <authorList>
            <consortium name="The Broad Institute Genomics Platform"/>
            <consortium name="The Broad Institute Genome Sequencing Center for Infectious Disease"/>
            <person name="Wu L."/>
            <person name="Ma J."/>
        </authorList>
    </citation>
    <scope>NUCLEOTIDE SEQUENCE [LARGE SCALE GENOMIC DNA]</scope>
    <source>
        <strain evidence="2">JCM 17688</strain>
    </source>
</reference>
<evidence type="ECO:0000313" key="2">
    <source>
        <dbReference type="Proteomes" id="UP001500635"/>
    </source>
</evidence>
<name>A0ABP8K9T2_9ACTN</name>